<reference evidence="2" key="1">
    <citation type="journal article" date="2023" name="Hortic. Res.">
        <title>A chromosome-level phased genome enabling allele-level studies in sweet orange: a case study on citrus Huanglongbing tolerance.</title>
        <authorList>
            <person name="Wu B."/>
            <person name="Yu Q."/>
            <person name="Deng Z."/>
            <person name="Duan Y."/>
            <person name="Luo F."/>
            <person name="Gmitter F. Jr."/>
        </authorList>
    </citation>
    <scope>NUCLEOTIDE SEQUENCE [LARGE SCALE GENOMIC DNA]</scope>
    <source>
        <strain evidence="2">cv. Valencia</strain>
    </source>
</reference>
<sequence length="164" mass="18710">MLPPMFIDADWAVDRDDRKSIVGCCVYLCPNLVSWCSKKQAVVSHSSTESEYCAFAMTASEVLWMRSLLAKLQIEFIYLPIIWCDNQSATALASNPKFHSRTKHIELDVHFLREKVANKNLQIQYVPSHDQTADILTKALTFQPFHYLRSKLNILSNVELEGGC</sequence>
<gene>
    <name evidence="1" type="ORF">KPL71_004960</name>
</gene>
<protein>
    <submittedName>
        <fullName evidence="1">Uncharacterized protein</fullName>
    </submittedName>
</protein>
<organism evidence="1 2">
    <name type="scientific">Citrus sinensis</name>
    <name type="common">Sweet orange</name>
    <name type="synonym">Citrus aurantium var. sinensis</name>
    <dbReference type="NCBI Taxonomy" id="2711"/>
    <lineage>
        <taxon>Eukaryota</taxon>
        <taxon>Viridiplantae</taxon>
        <taxon>Streptophyta</taxon>
        <taxon>Embryophyta</taxon>
        <taxon>Tracheophyta</taxon>
        <taxon>Spermatophyta</taxon>
        <taxon>Magnoliopsida</taxon>
        <taxon>eudicotyledons</taxon>
        <taxon>Gunneridae</taxon>
        <taxon>Pentapetalae</taxon>
        <taxon>rosids</taxon>
        <taxon>malvids</taxon>
        <taxon>Sapindales</taxon>
        <taxon>Rutaceae</taxon>
        <taxon>Aurantioideae</taxon>
        <taxon>Citrus</taxon>
    </lineage>
</organism>
<keyword evidence="2" id="KW-1185">Reference proteome</keyword>
<dbReference type="Proteomes" id="UP000829398">
    <property type="component" value="Chromosome 2"/>
</dbReference>
<dbReference type="EMBL" id="CM039171">
    <property type="protein sequence ID" value="KAH9794634.1"/>
    <property type="molecule type" value="Genomic_DNA"/>
</dbReference>
<comment type="caution">
    <text evidence="1">The sequence shown here is derived from an EMBL/GenBank/DDBJ whole genome shotgun (WGS) entry which is preliminary data.</text>
</comment>
<name>A0ACB8N9S5_CITSI</name>
<evidence type="ECO:0000313" key="1">
    <source>
        <dbReference type="EMBL" id="KAH9794634.1"/>
    </source>
</evidence>
<proteinExistence type="predicted"/>
<evidence type="ECO:0000313" key="2">
    <source>
        <dbReference type="Proteomes" id="UP000829398"/>
    </source>
</evidence>
<accession>A0ACB8N9S5</accession>